<organism evidence="17 18">
    <name type="scientific">Deinandra increscens subsp. villosa</name>
    <dbReference type="NCBI Taxonomy" id="3103831"/>
    <lineage>
        <taxon>Eukaryota</taxon>
        <taxon>Viridiplantae</taxon>
        <taxon>Streptophyta</taxon>
        <taxon>Embryophyta</taxon>
        <taxon>Tracheophyta</taxon>
        <taxon>Spermatophyta</taxon>
        <taxon>Magnoliopsida</taxon>
        <taxon>eudicotyledons</taxon>
        <taxon>Gunneridae</taxon>
        <taxon>Pentapetalae</taxon>
        <taxon>asterids</taxon>
        <taxon>campanulids</taxon>
        <taxon>Asterales</taxon>
        <taxon>Asteraceae</taxon>
        <taxon>Asteroideae</taxon>
        <taxon>Heliantheae alliance</taxon>
        <taxon>Madieae</taxon>
        <taxon>Madiinae</taxon>
        <taxon>Deinandra</taxon>
    </lineage>
</organism>
<dbReference type="InterPro" id="IPR055187">
    <property type="entry name" value="C2CH-3rd_BIRD-IDD"/>
</dbReference>
<dbReference type="AlphaFoldDB" id="A0AAP0DTJ6"/>
<dbReference type="Gene3D" id="3.10.20.310">
    <property type="entry name" value="membrane protein fhac"/>
    <property type="match status" value="3"/>
</dbReference>
<evidence type="ECO:0000256" key="12">
    <source>
        <dbReference type="ARBA" id="ARBA00024013"/>
    </source>
</evidence>
<evidence type="ECO:0000256" key="10">
    <source>
        <dbReference type="ARBA" id="ARBA00023242"/>
    </source>
</evidence>
<dbReference type="SUPFAM" id="SSF57667">
    <property type="entry name" value="beta-beta-alpha zinc fingers"/>
    <property type="match status" value="1"/>
</dbReference>
<evidence type="ECO:0000313" key="17">
    <source>
        <dbReference type="EMBL" id="KAK9079070.1"/>
    </source>
</evidence>
<keyword evidence="14" id="KW-0175">Coiled coil</keyword>
<proteinExistence type="inferred from homology"/>
<keyword evidence="5" id="KW-1002">Plastid outer membrane</keyword>
<dbReference type="FunFam" id="3.30.160.60:FF:000523">
    <property type="entry name" value="Zinc finger protein WIP2"/>
    <property type="match status" value="1"/>
</dbReference>
<dbReference type="InterPro" id="IPR034746">
    <property type="entry name" value="POTRA"/>
</dbReference>
<dbReference type="InterPro" id="IPR013087">
    <property type="entry name" value="Znf_C2H2_type"/>
</dbReference>
<dbReference type="Pfam" id="PF23115">
    <property type="entry name" value="zf-C2H2_STOP2_3rd"/>
    <property type="match status" value="1"/>
</dbReference>
<dbReference type="InterPro" id="IPR059161">
    <property type="entry name" value="Znf-C2H2_STOP1/2_3rd"/>
</dbReference>
<dbReference type="PROSITE" id="PS00028">
    <property type="entry name" value="ZINC_FINGER_C2H2_1"/>
    <property type="match status" value="1"/>
</dbReference>
<dbReference type="InterPro" id="IPR010827">
    <property type="entry name" value="BamA/TamA_POTRA"/>
</dbReference>
<evidence type="ECO:0000256" key="9">
    <source>
        <dbReference type="ARBA" id="ARBA00023163"/>
    </source>
</evidence>
<keyword evidence="3" id="KW-0677">Repeat</keyword>
<evidence type="ECO:0000256" key="13">
    <source>
        <dbReference type="PROSITE-ProRule" id="PRU00042"/>
    </source>
</evidence>
<dbReference type="PANTHER" id="PTHR12815">
    <property type="entry name" value="SORTING AND ASSEMBLY MACHINERY SAMM50 PROTEIN FAMILY MEMBER"/>
    <property type="match status" value="1"/>
</dbReference>
<keyword evidence="9" id="KW-0804">Transcription</keyword>
<dbReference type="SMART" id="SM00355">
    <property type="entry name" value="ZnF_C2H2"/>
    <property type="match status" value="2"/>
</dbReference>
<evidence type="ECO:0000256" key="11">
    <source>
        <dbReference type="ARBA" id="ARBA00023452"/>
    </source>
</evidence>
<evidence type="ECO:0000256" key="7">
    <source>
        <dbReference type="ARBA" id="ARBA00023015"/>
    </source>
</evidence>
<evidence type="ECO:0000256" key="1">
    <source>
        <dbReference type="ARBA" id="ARBA00004123"/>
    </source>
</evidence>
<dbReference type="GO" id="GO:0009658">
    <property type="term" value="P:chloroplast organization"/>
    <property type="evidence" value="ECO:0007669"/>
    <property type="project" value="TreeGrafter"/>
</dbReference>
<dbReference type="GO" id="GO:0009793">
    <property type="term" value="P:embryo development ending in seed dormancy"/>
    <property type="evidence" value="ECO:0007669"/>
    <property type="project" value="TreeGrafter"/>
</dbReference>
<feature type="coiled-coil region" evidence="14">
    <location>
        <begin position="168"/>
        <end position="195"/>
    </location>
</feature>
<evidence type="ECO:0000256" key="6">
    <source>
        <dbReference type="ARBA" id="ARBA00022833"/>
    </source>
</evidence>
<dbReference type="GO" id="GO:0009707">
    <property type="term" value="C:chloroplast outer membrane"/>
    <property type="evidence" value="ECO:0007669"/>
    <property type="project" value="UniProtKB-SubCell"/>
</dbReference>
<dbReference type="Gene3D" id="3.30.160.60">
    <property type="entry name" value="Classic Zinc Finger"/>
    <property type="match status" value="1"/>
</dbReference>
<dbReference type="PROSITE" id="PS50157">
    <property type="entry name" value="ZINC_FINGER_C2H2_2"/>
    <property type="match status" value="2"/>
</dbReference>
<keyword evidence="6" id="KW-0862">Zinc</keyword>
<reference evidence="17 18" key="1">
    <citation type="submission" date="2024-04" db="EMBL/GenBank/DDBJ databases">
        <title>The reference genome of an endangered Asteraceae, Deinandra increscens subsp. villosa, native to the Central Coast of California.</title>
        <authorList>
            <person name="Guilliams M."/>
            <person name="Hasenstab-Lehman K."/>
            <person name="Meyer R."/>
            <person name="Mcevoy S."/>
        </authorList>
    </citation>
    <scope>NUCLEOTIDE SEQUENCE [LARGE SCALE GENOMIC DNA]</scope>
    <source>
        <tissue evidence="17">Leaf</tissue>
    </source>
</reference>
<keyword evidence="2" id="KW-0479">Metal-binding</keyword>
<comment type="subcellular location">
    <subcellularLocation>
        <location evidence="1">Nucleus</location>
    </subcellularLocation>
    <subcellularLocation>
        <location evidence="12">Plastid</location>
        <location evidence="12">Chloroplast outer membrane</location>
    </subcellularLocation>
</comment>
<dbReference type="Pfam" id="PF01103">
    <property type="entry name" value="Omp85"/>
    <property type="match status" value="1"/>
</dbReference>
<keyword evidence="18" id="KW-1185">Reference proteome</keyword>
<evidence type="ECO:0000259" key="16">
    <source>
        <dbReference type="PROSITE" id="PS51779"/>
    </source>
</evidence>
<feature type="domain" description="POTRA" evidence="16">
    <location>
        <begin position="317"/>
        <end position="398"/>
    </location>
</feature>
<dbReference type="PANTHER" id="PTHR12815:SF32">
    <property type="entry name" value="OUTER ENVELOPE PROTEIN 80, CHLOROPLASTIC"/>
    <property type="match status" value="1"/>
</dbReference>
<keyword evidence="5" id="KW-0934">Plastid</keyword>
<keyword evidence="7" id="KW-0805">Transcription regulation</keyword>
<keyword evidence="4 13" id="KW-0863">Zinc-finger</keyword>
<feature type="domain" description="C2H2-type" evidence="15">
    <location>
        <begin position="859"/>
        <end position="886"/>
    </location>
</feature>
<sequence length="1027" mass="114572">MDPTDTCNLTRQNSPEFQNPRKCHHLHLPDCDLGDAGDHPPIRFTTMPENNPLRFTFRSSAVKIPPFSPIHNHRRPHRRPPPLFADLHLSISSLIHNSKHSITQFISSINTHPLLTKLQSNIPKRPKLPLLCSASLALTKGDEEGGELTQFTNRNSVSRNDDERVLISEVLVRNKDGEELERKDLEEEAIAALKRCRPNSALTAREVQEDVHRIIGSGYFSACMPVAVDTRDGIRLVFQVEPNQDFQGLICEGANVLPTQFIEDKFRDGYGKIVNIRRLDEVISSINGWYMERGLFGLVSGVEILSGGILRLQVSEAEVNNISIRFLSKTGEPTTGKTRPETILRQLNTKKGQVYSMLQAKRDVDTLLAMGIMEDISIVPQPAGDSGKVDLTINAVERVSGGISAGGGISSGITSGPLAGLIGSCALYHRNLFGRNQKVNLSLERGQIDSLFRINYTDPWIEGDDKRTSRTIMIQNSRTPGTLVHGPHGNQPNNSSPTIGRITAGIEYSRPFQPKWSGTAGLIFQRAGARDEKGKPMIRDFHNCPLTASGNDHDDMLLAKLESVYTGSSDPSSSLFVVTMEQGLPVWSEWLVFNRVTARARKGLVIGPVRFNLSLSGGHVVGNFPPHEAFPIGGTNSVRGYEEGDIGSGRSYGVGCGEISLPLAGPVEGVMFADYGTDLGSGSTVPGTFLFDHPFSTYYNGSWFNLNKQYLQPSSSSLSHYYEPSPPSPPHREALPLLSLIPTTRLNHDHHQQNPNNSCADQFMEIDTNSKFSDDHEDHKTVTVTTLHLGLPSHNLSEADLISRLSNNTHDDNTESLMDHKEVVEEGANYGHEYLTTKLNKGQYWIPTPTQILIGPTQFSCPLCFKTFNRYNNMQMHMWGHGSQYRRGPESLRGIQPTAMLRLPCYCCSPRCHNNIDHPRAKPLKDFRTLQTHYKRKHGIKPFMCRKCGKAFAVRGDWRTHEKNCGKLWYCRCGSDFKHKRSLKDHIKAFGNGHAAYRIHDESCFDLEEEEEAANYSEIDHQENESC</sequence>
<feature type="domain" description="C2H2-type" evidence="15">
    <location>
        <begin position="943"/>
        <end position="963"/>
    </location>
</feature>
<evidence type="ECO:0000256" key="2">
    <source>
        <dbReference type="ARBA" id="ARBA00022723"/>
    </source>
</evidence>
<dbReference type="InterPro" id="IPR039910">
    <property type="entry name" value="D15-like"/>
</dbReference>
<dbReference type="InterPro" id="IPR036236">
    <property type="entry name" value="Znf_C2H2_sf"/>
</dbReference>
<dbReference type="Proteomes" id="UP001408789">
    <property type="component" value="Unassembled WGS sequence"/>
</dbReference>
<dbReference type="Gene3D" id="2.40.160.50">
    <property type="entry name" value="membrane protein fhac: a member of the omp85/tpsb transporter family"/>
    <property type="match status" value="1"/>
</dbReference>
<dbReference type="InterPro" id="IPR000184">
    <property type="entry name" value="Bac_surfAg_D15"/>
</dbReference>
<dbReference type="Pfam" id="PF07244">
    <property type="entry name" value="POTRA"/>
    <property type="match status" value="1"/>
</dbReference>
<dbReference type="PROSITE" id="PS51779">
    <property type="entry name" value="POTRA"/>
    <property type="match status" value="1"/>
</dbReference>
<dbReference type="Pfam" id="PF22995">
    <property type="entry name" value="C2CH-3rd_BIRD-IDD"/>
    <property type="match status" value="1"/>
</dbReference>
<keyword evidence="10" id="KW-0539">Nucleus</keyword>
<dbReference type="FunFam" id="3.10.20.310:FF:000013">
    <property type="entry name" value="Outer envelope protein 80 chloroplastic"/>
    <property type="match status" value="1"/>
</dbReference>
<dbReference type="GO" id="GO:0005634">
    <property type="term" value="C:nucleus"/>
    <property type="evidence" value="ECO:0007669"/>
    <property type="project" value="UniProtKB-SubCell"/>
</dbReference>
<evidence type="ECO:0000313" key="18">
    <source>
        <dbReference type="Proteomes" id="UP001408789"/>
    </source>
</evidence>
<protein>
    <submittedName>
        <fullName evidence="17">Uncharacterized protein</fullName>
    </submittedName>
</protein>
<name>A0AAP0DTJ6_9ASTR</name>
<evidence type="ECO:0000256" key="3">
    <source>
        <dbReference type="ARBA" id="ARBA00022737"/>
    </source>
</evidence>
<evidence type="ECO:0000256" key="14">
    <source>
        <dbReference type="SAM" id="Coils"/>
    </source>
</evidence>
<evidence type="ECO:0000256" key="5">
    <source>
        <dbReference type="ARBA" id="ARBA00022805"/>
    </source>
</evidence>
<gene>
    <name evidence="17" type="ORF">SSX86_000740</name>
</gene>
<comment type="similarity">
    <text evidence="11">Belongs to the WIP C2H2-type zinc-finger protein family.</text>
</comment>
<evidence type="ECO:0000256" key="4">
    <source>
        <dbReference type="ARBA" id="ARBA00022771"/>
    </source>
</evidence>
<evidence type="ECO:0000256" key="8">
    <source>
        <dbReference type="ARBA" id="ARBA00023136"/>
    </source>
</evidence>
<keyword evidence="8" id="KW-0472">Membrane</keyword>
<comment type="caution">
    <text evidence="17">The sequence shown here is derived from an EMBL/GenBank/DDBJ whole genome shotgun (WGS) entry which is preliminary data.</text>
</comment>
<accession>A0AAP0DTJ6</accession>
<dbReference type="FunFam" id="3.10.20.310:FF:000014">
    <property type="entry name" value="Outer envelope protein 80, chloroplastic"/>
    <property type="match status" value="1"/>
</dbReference>
<evidence type="ECO:0000259" key="15">
    <source>
        <dbReference type="PROSITE" id="PS50157"/>
    </source>
</evidence>
<dbReference type="EMBL" id="JBCNJP010000003">
    <property type="protein sequence ID" value="KAK9079070.1"/>
    <property type="molecule type" value="Genomic_DNA"/>
</dbReference>
<dbReference type="GO" id="GO:0008270">
    <property type="term" value="F:zinc ion binding"/>
    <property type="evidence" value="ECO:0007669"/>
    <property type="project" value="UniProtKB-KW"/>
</dbReference>